<sequence>MREIPFIPHPNLLPKCGLFGGDALDLIKNKSLINVKNVNEINYH</sequence>
<reference evidence="1" key="1">
    <citation type="submission" date="2022-01" db="EMBL/GenBank/DDBJ databases">
        <authorList>
            <person name="Lagorce A."/>
        </authorList>
    </citation>
    <scope>NUCLEOTIDE SEQUENCE</scope>
    <source>
        <strain evidence="1">Th15_F1_A12</strain>
    </source>
</reference>
<dbReference type="EMBL" id="CAKMUD010000072">
    <property type="protein sequence ID" value="CAH1587423.1"/>
    <property type="molecule type" value="Genomic_DNA"/>
</dbReference>
<proteinExistence type="predicted"/>
<evidence type="ECO:0000313" key="1">
    <source>
        <dbReference type="EMBL" id="CAH1587423.1"/>
    </source>
</evidence>
<protein>
    <submittedName>
        <fullName evidence="1">Uncharacterized protein</fullName>
    </submittedName>
</protein>
<dbReference type="Proteomes" id="UP001295462">
    <property type="component" value="Unassembled WGS sequence"/>
</dbReference>
<name>A0AAU9QM16_9VIBR</name>
<gene>
    <name evidence="1" type="ORF">THF1A12_20391</name>
</gene>
<comment type="caution">
    <text evidence="1">The sequence shown here is derived from an EMBL/GenBank/DDBJ whole genome shotgun (WGS) entry which is preliminary data.</text>
</comment>
<dbReference type="AlphaFoldDB" id="A0AAU9QM16"/>
<evidence type="ECO:0000313" key="2">
    <source>
        <dbReference type="Proteomes" id="UP001295462"/>
    </source>
</evidence>
<accession>A0AAU9QM16</accession>
<organism evidence="1 2">
    <name type="scientific">Vibrio jasicida</name>
    <dbReference type="NCBI Taxonomy" id="766224"/>
    <lineage>
        <taxon>Bacteria</taxon>
        <taxon>Pseudomonadati</taxon>
        <taxon>Pseudomonadota</taxon>
        <taxon>Gammaproteobacteria</taxon>
        <taxon>Vibrionales</taxon>
        <taxon>Vibrionaceae</taxon>
        <taxon>Vibrio</taxon>
    </lineage>
</organism>